<evidence type="ECO:0000256" key="1">
    <source>
        <dbReference type="PROSITE-ProRule" id="PRU00325"/>
    </source>
</evidence>
<keyword evidence="1" id="KW-0479">Metal-binding</keyword>
<protein>
    <recommendedName>
        <fullName evidence="2">SWIM-type domain-containing protein</fullName>
    </recommendedName>
</protein>
<organism evidence="3 4">
    <name type="scientific">Haladaptatus pallidirubidus</name>
    <dbReference type="NCBI Taxonomy" id="1008152"/>
    <lineage>
        <taxon>Archaea</taxon>
        <taxon>Methanobacteriati</taxon>
        <taxon>Methanobacteriota</taxon>
        <taxon>Stenosarchaea group</taxon>
        <taxon>Halobacteria</taxon>
        <taxon>Halobacteriales</taxon>
        <taxon>Haladaptataceae</taxon>
        <taxon>Haladaptatus</taxon>
    </lineage>
</organism>
<accession>A0AAV3UF73</accession>
<proteinExistence type="predicted"/>
<name>A0AAV3UF73_9EURY</name>
<sequence length="114" mass="13349">MNPVQQWQADLDDVKSLTPEIVNRILKVHDDRGMQAIEAVSEMRVKEYRDFVVVVGFEDEYIVEGGCTCRDSEYNLKSDDPTELCWHVLAAEIARRIDAMDHHDMWYSDVREFL</sequence>
<gene>
    <name evidence="3" type="ORF">GCM10025751_16280</name>
</gene>
<dbReference type="AlphaFoldDB" id="A0AAV3UF73"/>
<keyword evidence="4" id="KW-1185">Reference proteome</keyword>
<dbReference type="Proteomes" id="UP001501729">
    <property type="component" value="Unassembled WGS sequence"/>
</dbReference>
<reference evidence="3 4" key="1">
    <citation type="journal article" date="2019" name="Int. J. Syst. Evol. Microbiol.">
        <title>The Global Catalogue of Microorganisms (GCM) 10K type strain sequencing project: providing services to taxonomists for standard genome sequencing and annotation.</title>
        <authorList>
            <consortium name="The Broad Institute Genomics Platform"/>
            <consortium name="The Broad Institute Genome Sequencing Center for Infectious Disease"/>
            <person name="Wu L."/>
            <person name="Ma J."/>
        </authorList>
    </citation>
    <scope>NUCLEOTIDE SEQUENCE [LARGE SCALE GENOMIC DNA]</scope>
    <source>
        <strain evidence="3 4">JCM 17504</strain>
    </source>
</reference>
<dbReference type="PROSITE" id="PS50966">
    <property type="entry name" value="ZF_SWIM"/>
    <property type="match status" value="1"/>
</dbReference>
<keyword evidence="1" id="KW-0863">Zinc-finger</keyword>
<dbReference type="InterPro" id="IPR007527">
    <property type="entry name" value="Znf_SWIM"/>
</dbReference>
<comment type="caution">
    <text evidence="3">The sequence shown here is derived from an EMBL/GenBank/DDBJ whole genome shotgun (WGS) entry which is preliminary data.</text>
</comment>
<feature type="domain" description="SWIM-type" evidence="2">
    <location>
        <begin position="51"/>
        <end position="96"/>
    </location>
</feature>
<dbReference type="EMBL" id="BAABKX010000001">
    <property type="protein sequence ID" value="GAA5046718.1"/>
    <property type="molecule type" value="Genomic_DNA"/>
</dbReference>
<evidence type="ECO:0000313" key="4">
    <source>
        <dbReference type="Proteomes" id="UP001501729"/>
    </source>
</evidence>
<keyword evidence="1" id="KW-0862">Zinc</keyword>
<evidence type="ECO:0000313" key="3">
    <source>
        <dbReference type="EMBL" id="GAA5046718.1"/>
    </source>
</evidence>
<dbReference type="GO" id="GO:0008270">
    <property type="term" value="F:zinc ion binding"/>
    <property type="evidence" value="ECO:0007669"/>
    <property type="project" value="UniProtKB-KW"/>
</dbReference>
<evidence type="ECO:0000259" key="2">
    <source>
        <dbReference type="PROSITE" id="PS50966"/>
    </source>
</evidence>